<dbReference type="Proteomes" id="UP000789901">
    <property type="component" value="Unassembled WGS sequence"/>
</dbReference>
<name>A0ABN7V108_GIGMA</name>
<comment type="caution">
    <text evidence="1">The sequence shown here is derived from an EMBL/GenBank/DDBJ whole genome shotgun (WGS) entry which is preliminary data.</text>
</comment>
<evidence type="ECO:0000313" key="2">
    <source>
        <dbReference type="Proteomes" id="UP000789901"/>
    </source>
</evidence>
<protein>
    <submittedName>
        <fullName evidence="1">18737_t:CDS:1</fullName>
    </submittedName>
</protein>
<reference evidence="1 2" key="1">
    <citation type="submission" date="2021-06" db="EMBL/GenBank/DDBJ databases">
        <authorList>
            <person name="Kallberg Y."/>
            <person name="Tangrot J."/>
            <person name="Rosling A."/>
        </authorList>
    </citation>
    <scope>NUCLEOTIDE SEQUENCE [LARGE SCALE GENOMIC DNA]</scope>
    <source>
        <strain evidence="1 2">120-4 pot B 10/14</strain>
    </source>
</reference>
<keyword evidence="2" id="KW-1185">Reference proteome</keyword>
<evidence type="ECO:0000313" key="1">
    <source>
        <dbReference type="EMBL" id="CAG8715678.1"/>
    </source>
</evidence>
<dbReference type="EMBL" id="CAJVQB010008215">
    <property type="protein sequence ID" value="CAG8715678.1"/>
    <property type="molecule type" value="Genomic_DNA"/>
</dbReference>
<organism evidence="1 2">
    <name type="scientific">Gigaspora margarita</name>
    <dbReference type="NCBI Taxonomy" id="4874"/>
    <lineage>
        <taxon>Eukaryota</taxon>
        <taxon>Fungi</taxon>
        <taxon>Fungi incertae sedis</taxon>
        <taxon>Mucoromycota</taxon>
        <taxon>Glomeromycotina</taxon>
        <taxon>Glomeromycetes</taxon>
        <taxon>Diversisporales</taxon>
        <taxon>Gigasporaceae</taxon>
        <taxon>Gigaspora</taxon>
    </lineage>
</organism>
<gene>
    <name evidence="1" type="ORF">GMARGA_LOCUS13095</name>
</gene>
<accession>A0ABN7V108</accession>
<proteinExistence type="predicted"/>
<sequence length="47" mass="5954">MTTEWPNHGLNSDKNFQTWYIYILFQRNRKMEWPSFWPFRPMWDGSL</sequence>